<dbReference type="OrthoDB" id="4424523at2759"/>
<evidence type="ECO:0000313" key="2">
    <source>
        <dbReference type="Proteomes" id="UP000265663"/>
    </source>
</evidence>
<sequence length="271" mass="30110">MTQHSQPQDLNKLSTQFRSAIEDLTHEWGFVVVRTAYAADKDHDEAQWALALEKLRAYATPDDDDDVEMDPATFALPVIADSTLLRGADQATVRKAFNGWIDDFVCHRKRKPVENDPNEEWPSDICRNACIVIDSHSLASLLKAPDLLRSNISCNPNLEPWILIIDAKDPNSVPYGGGGPYMGFTRARARVLHQLYEDLGARSLARLSPVRAYQGQIPLYDGSLRGKLVDPEGGVEERYKFPQGTPRGVDGARAMLEEIERAVGRVNGLGN</sequence>
<accession>A0A3M7M0Y4</accession>
<organism evidence="1 2">
    <name type="scientific">Pyrenophora seminiperda CCB06</name>
    <dbReference type="NCBI Taxonomy" id="1302712"/>
    <lineage>
        <taxon>Eukaryota</taxon>
        <taxon>Fungi</taxon>
        <taxon>Dikarya</taxon>
        <taxon>Ascomycota</taxon>
        <taxon>Pezizomycotina</taxon>
        <taxon>Dothideomycetes</taxon>
        <taxon>Pleosporomycetidae</taxon>
        <taxon>Pleosporales</taxon>
        <taxon>Pleosporineae</taxon>
        <taxon>Pleosporaceae</taxon>
        <taxon>Pyrenophora</taxon>
    </lineage>
</organism>
<proteinExistence type="predicted"/>
<dbReference type="AlphaFoldDB" id="A0A3M7M0Y4"/>
<dbReference type="Proteomes" id="UP000265663">
    <property type="component" value="Unassembled WGS sequence"/>
</dbReference>
<name>A0A3M7M0Y4_9PLEO</name>
<reference evidence="1 2" key="1">
    <citation type="journal article" date="2014" name="PLoS ONE">
        <title>De novo Genome Assembly of the Fungal Plant Pathogen Pyrenophora semeniperda.</title>
        <authorList>
            <person name="Soliai M.M."/>
            <person name="Meyer S.E."/>
            <person name="Udall J.A."/>
            <person name="Elzinga D.E."/>
            <person name="Hermansen R.A."/>
            <person name="Bodily P.M."/>
            <person name="Hart A.A."/>
            <person name="Coleman C.E."/>
        </authorList>
    </citation>
    <scope>NUCLEOTIDE SEQUENCE [LARGE SCALE GENOMIC DNA]</scope>
    <source>
        <strain evidence="1 2">CCB06</strain>
        <tissue evidence="1">Mycelium</tissue>
    </source>
</reference>
<evidence type="ECO:0000313" key="1">
    <source>
        <dbReference type="EMBL" id="RMZ68165.1"/>
    </source>
</evidence>
<protein>
    <submittedName>
        <fullName evidence="1">Uncharacterized protein</fullName>
    </submittedName>
</protein>
<gene>
    <name evidence="1" type="ORF">GMOD_00004369</name>
</gene>
<dbReference type="EMBL" id="KE747814">
    <property type="protein sequence ID" value="RMZ68165.1"/>
    <property type="molecule type" value="Genomic_DNA"/>
</dbReference>
<keyword evidence="2" id="KW-1185">Reference proteome</keyword>